<feature type="transmembrane region" description="Helical" evidence="6">
    <location>
        <begin position="420"/>
        <end position="438"/>
    </location>
</feature>
<evidence type="ECO:0000313" key="7">
    <source>
        <dbReference type="EMBL" id="KAF2094578.1"/>
    </source>
</evidence>
<protein>
    <submittedName>
        <fullName evidence="7">Amino acid transporter</fullName>
    </submittedName>
</protein>
<sequence>MGADGKLESGILVQDLPVGYRDDVPWETGKYGTEADRRDMRRINKRQELRRTFRFFAIFGYAVILGNTWEFALVTGIFSITNGGTAGAIWMFVVTCFGMFFVMLSMAEMASIAPTAGGQFHWVSEFAPSRHQKLLSFCVGWLCVLGWQSAMAVGGIIVAEHIQALMVLSDPSYVIKGWQEALFSIAAVIICILFNIFLVRKLPLFQGIIFTLHIFGFFAIVIVLWVLGPRSNAKDVFTTFSDNGWGSDGVSCLVGLLSPVITLIGADSSCHLSEEVNNASWVLPRAMVATACANYFLGLFMTITFMFFLGDINTALSSPTGMPYVEVLHNATQSKGATITLTSLLMVLLLACSVNQVTTSSRQLFAFARDGGLPFHKWLSYVRPGWDIPINALSVTLLVSAALSLLCIASPIAFNIISSISETGLLTSYIIAIGCILAKRMRGEPFPPSQFSLGNWGYVVNIIAMCFLCIANVFMFFPAAPNPTAETMNWNIVVYGSTVIFMLIYYAFRARHVYEGPVTQIIKDE</sequence>
<feature type="transmembrane region" description="Helical" evidence="6">
    <location>
        <begin position="458"/>
        <end position="480"/>
    </location>
</feature>
<evidence type="ECO:0000256" key="1">
    <source>
        <dbReference type="ARBA" id="ARBA00004141"/>
    </source>
</evidence>
<feature type="transmembrane region" description="Helical" evidence="6">
    <location>
        <begin position="205"/>
        <end position="227"/>
    </location>
</feature>
<reference evidence="7" key="1">
    <citation type="journal article" date="2020" name="Stud. Mycol.">
        <title>101 Dothideomycetes genomes: a test case for predicting lifestyles and emergence of pathogens.</title>
        <authorList>
            <person name="Haridas S."/>
            <person name="Albert R."/>
            <person name="Binder M."/>
            <person name="Bloem J."/>
            <person name="Labutti K."/>
            <person name="Salamov A."/>
            <person name="Andreopoulos B."/>
            <person name="Baker S."/>
            <person name="Barry K."/>
            <person name="Bills G."/>
            <person name="Bluhm B."/>
            <person name="Cannon C."/>
            <person name="Castanera R."/>
            <person name="Culley D."/>
            <person name="Daum C."/>
            <person name="Ezra D."/>
            <person name="Gonzalez J."/>
            <person name="Henrissat B."/>
            <person name="Kuo A."/>
            <person name="Liang C."/>
            <person name="Lipzen A."/>
            <person name="Lutzoni F."/>
            <person name="Magnuson J."/>
            <person name="Mondo S."/>
            <person name="Nolan M."/>
            <person name="Ohm R."/>
            <person name="Pangilinan J."/>
            <person name="Park H.-J."/>
            <person name="Ramirez L."/>
            <person name="Alfaro M."/>
            <person name="Sun H."/>
            <person name="Tritt A."/>
            <person name="Yoshinaga Y."/>
            <person name="Zwiers L.-H."/>
            <person name="Turgeon B."/>
            <person name="Goodwin S."/>
            <person name="Spatafora J."/>
            <person name="Crous P."/>
            <person name="Grigoriev I."/>
        </authorList>
    </citation>
    <scope>NUCLEOTIDE SEQUENCE</scope>
    <source>
        <strain evidence="7">CBS 133067</strain>
    </source>
</reference>
<evidence type="ECO:0000313" key="8">
    <source>
        <dbReference type="Proteomes" id="UP000799772"/>
    </source>
</evidence>
<keyword evidence="4 6" id="KW-1133">Transmembrane helix</keyword>
<dbReference type="AlphaFoldDB" id="A0A9P4I6X8"/>
<keyword evidence="2" id="KW-0813">Transport</keyword>
<feature type="transmembrane region" description="Helical" evidence="6">
    <location>
        <begin position="247"/>
        <end position="266"/>
    </location>
</feature>
<dbReference type="Gene3D" id="1.20.1740.10">
    <property type="entry name" value="Amino acid/polyamine transporter I"/>
    <property type="match status" value="1"/>
</dbReference>
<keyword evidence="3 6" id="KW-0812">Transmembrane</keyword>
<feature type="transmembrane region" description="Helical" evidence="6">
    <location>
        <begin position="336"/>
        <end position="354"/>
    </location>
</feature>
<evidence type="ECO:0000256" key="4">
    <source>
        <dbReference type="ARBA" id="ARBA00022989"/>
    </source>
</evidence>
<feature type="transmembrane region" description="Helical" evidence="6">
    <location>
        <begin position="492"/>
        <end position="508"/>
    </location>
</feature>
<keyword evidence="8" id="KW-1185">Reference proteome</keyword>
<name>A0A9P4I6X8_9PEZI</name>
<gene>
    <name evidence="7" type="ORF">NA57DRAFT_68619</name>
</gene>
<dbReference type="PANTHER" id="PTHR45649">
    <property type="entry name" value="AMINO-ACID PERMEASE BAT1"/>
    <property type="match status" value="1"/>
</dbReference>
<dbReference type="PIRSF" id="PIRSF006060">
    <property type="entry name" value="AA_transporter"/>
    <property type="match status" value="1"/>
</dbReference>
<organism evidence="7 8">
    <name type="scientific">Rhizodiscina lignyota</name>
    <dbReference type="NCBI Taxonomy" id="1504668"/>
    <lineage>
        <taxon>Eukaryota</taxon>
        <taxon>Fungi</taxon>
        <taxon>Dikarya</taxon>
        <taxon>Ascomycota</taxon>
        <taxon>Pezizomycotina</taxon>
        <taxon>Dothideomycetes</taxon>
        <taxon>Pleosporomycetidae</taxon>
        <taxon>Aulographales</taxon>
        <taxon>Rhizodiscinaceae</taxon>
        <taxon>Rhizodiscina</taxon>
    </lineage>
</organism>
<feature type="transmembrane region" description="Helical" evidence="6">
    <location>
        <begin position="178"/>
        <end position="198"/>
    </location>
</feature>
<dbReference type="Pfam" id="PF13520">
    <property type="entry name" value="AA_permease_2"/>
    <property type="match status" value="1"/>
</dbReference>
<feature type="transmembrane region" description="Helical" evidence="6">
    <location>
        <begin position="286"/>
        <end position="309"/>
    </location>
</feature>
<dbReference type="Proteomes" id="UP000799772">
    <property type="component" value="Unassembled WGS sequence"/>
</dbReference>
<evidence type="ECO:0000256" key="2">
    <source>
        <dbReference type="ARBA" id="ARBA00022448"/>
    </source>
</evidence>
<comment type="subcellular location">
    <subcellularLocation>
        <location evidence="1">Membrane</location>
        <topology evidence="1">Multi-pass membrane protein</topology>
    </subcellularLocation>
</comment>
<comment type="caution">
    <text evidence="7">The sequence shown here is derived from an EMBL/GenBank/DDBJ whole genome shotgun (WGS) entry which is preliminary data.</text>
</comment>
<dbReference type="OrthoDB" id="3257095at2759"/>
<evidence type="ECO:0000256" key="6">
    <source>
        <dbReference type="SAM" id="Phobius"/>
    </source>
</evidence>
<dbReference type="InterPro" id="IPR002293">
    <property type="entry name" value="AA/rel_permease1"/>
</dbReference>
<dbReference type="EMBL" id="ML978134">
    <property type="protein sequence ID" value="KAF2094578.1"/>
    <property type="molecule type" value="Genomic_DNA"/>
</dbReference>
<keyword evidence="5 6" id="KW-0472">Membrane</keyword>
<feature type="transmembrane region" description="Helical" evidence="6">
    <location>
        <begin position="87"/>
        <end position="113"/>
    </location>
</feature>
<evidence type="ECO:0000256" key="3">
    <source>
        <dbReference type="ARBA" id="ARBA00022692"/>
    </source>
</evidence>
<dbReference type="GO" id="GO:0016020">
    <property type="term" value="C:membrane"/>
    <property type="evidence" value="ECO:0007669"/>
    <property type="project" value="UniProtKB-SubCell"/>
</dbReference>
<accession>A0A9P4I6X8</accession>
<dbReference type="PANTHER" id="PTHR45649:SF2">
    <property type="entry name" value="ACID PERMEASE, PUTATIVE-RELATED"/>
    <property type="match status" value="1"/>
</dbReference>
<feature type="transmembrane region" description="Helical" evidence="6">
    <location>
        <begin position="55"/>
        <end position="81"/>
    </location>
</feature>
<feature type="transmembrane region" description="Helical" evidence="6">
    <location>
        <begin position="134"/>
        <end position="158"/>
    </location>
</feature>
<evidence type="ECO:0000256" key="5">
    <source>
        <dbReference type="ARBA" id="ARBA00023136"/>
    </source>
</evidence>
<proteinExistence type="predicted"/>
<dbReference type="GO" id="GO:0022857">
    <property type="term" value="F:transmembrane transporter activity"/>
    <property type="evidence" value="ECO:0007669"/>
    <property type="project" value="InterPro"/>
</dbReference>
<feature type="transmembrane region" description="Helical" evidence="6">
    <location>
        <begin position="390"/>
        <end position="414"/>
    </location>
</feature>